<dbReference type="Proteomes" id="UP000195521">
    <property type="component" value="Unassembled WGS sequence"/>
</dbReference>
<gene>
    <name evidence="7" type="ORF">PGO_070880</name>
</gene>
<dbReference type="CDD" id="cd02037">
    <property type="entry name" value="Mrp_NBP35"/>
    <property type="match status" value="1"/>
</dbReference>
<evidence type="ECO:0000256" key="3">
    <source>
        <dbReference type="ARBA" id="ARBA00022840"/>
    </source>
</evidence>
<dbReference type="GO" id="GO:0046872">
    <property type="term" value="F:metal ion binding"/>
    <property type="evidence" value="ECO:0007669"/>
    <property type="project" value="UniProtKB-KW"/>
</dbReference>
<dbReference type="GO" id="GO:0140663">
    <property type="term" value="F:ATP-dependent FeS chaperone activity"/>
    <property type="evidence" value="ECO:0007669"/>
    <property type="project" value="InterPro"/>
</dbReference>
<dbReference type="Gene3D" id="3.40.50.300">
    <property type="entry name" value="P-loop containing nucleotide triphosphate hydrolases"/>
    <property type="match status" value="1"/>
</dbReference>
<name>A0A1Y1JIA6_PLAGO</name>
<proteinExistence type="inferred from homology"/>
<dbReference type="InterPro" id="IPR027417">
    <property type="entry name" value="P-loop_NTPase"/>
</dbReference>
<dbReference type="SUPFAM" id="SSF52540">
    <property type="entry name" value="P-loop containing nucleoside triphosphate hydrolases"/>
    <property type="match status" value="2"/>
</dbReference>
<keyword evidence="2" id="KW-0547">Nucleotide-binding</keyword>
<protein>
    <submittedName>
        <fullName evidence="7">Cytosolic Fe-S cluster assembly factor NBP35</fullName>
    </submittedName>
</protein>
<dbReference type="OMA" id="GCPGMEN"/>
<dbReference type="GO" id="GO:0051536">
    <property type="term" value="F:iron-sulfur cluster binding"/>
    <property type="evidence" value="ECO:0007669"/>
    <property type="project" value="UniProtKB-KW"/>
</dbReference>
<organism evidence="7 8">
    <name type="scientific">Plasmodium gonderi</name>
    <dbReference type="NCBI Taxonomy" id="77519"/>
    <lineage>
        <taxon>Eukaryota</taxon>
        <taxon>Sar</taxon>
        <taxon>Alveolata</taxon>
        <taxon>Apicomplexa</taxon>
        <taxon>Aconoidasida</taxon>
        <taxon>Haemosporida</taxon>
        <taxon>Plasmodiidae</taxon>
        <taxon>Plasmodium</taxon>
        <taxon>Plasmodium (Plasmodium)</taxon>
    </lineage>
</organism>
<dbReference type="AlphaFoldDB" id="A0A1Y1JIA6"/>
<evidence type="ECO:0000256" key="4">
    <source>
        <dbReference type="ARBA" id="ARBA00023004"/>
    </source>
</evidence>
<dbReference type="GO" id="GO:0005829">
    <property type="term" value="C:cytosol"/>
    <property type="evidence" value="ECO:0007669"/>
    <property type="project" value="TreeGrafter"/>
</dbReference>
<feature type="compositionally biased region" description="Basic and acidic residues" evidence="6">
    <location>
        <begin position="84"/>
        <end position="94"/>
    </location>
</feature>
<reference evidence="8" key="1">
    <citation type="submission" date="2017-04" db="EMBL/GenBank/DDBJ databases">
        <title>Plasmodium gonderi genome.</title>
        <authorList>
            <person name="Arisue N."/>
            <person name="Honma H."/>
            <person name="Kawai S."/>
            <person name="Tougan T."/>
            <person name="Tanabe K."/>
            <person name="Horii T."/>
        </authorList>
    </citation>
    <scope>NUCLEOTIDE SEQUENCE [LARGE SCALE GENOMIC DNA]</scope>
    <source>
        <strain evidence="8">ATCC 30045</strain>
    </source>
</reference>
<sequence length="445" mass="51190">MYIYIYIRACSKKKKRQNKRPFSMYSYAKRNCMPLLLGSLTGLAISYLFLNRRKLTRCLTCTVERIIRKCEVRKLYRRKKNNKEHKYNSEHKENEDEEIPEGCPGMENEKAGKSKVCEGCPNRKICNNPELRKEKEQEKNQIYNQIQENLKNVKYKILILSGKGGVGKSTVASQLAFSLSHLNYDVGLLDIDICGPSIPVLTQTLNHDVNYSMNGWVPIYKNNLSIMSVGYLLPNFDDPVIWRGPKKNGLIKQFLCDVYWKNQDFLIIDTPPGTSDEHLTICSYLKNNLDGCLIVTTPHILSICDVKKEIEFCKKTNIPILGVIENMHQSIFVSNYTVEKMCAEMNVNYAGKITFNQNLIDACQQGIGCCDLDPSSSSSREIFQLCKFFIQKIYQNYLHLSNHMDEQDNATGQQNRDGEEFNSSHVQTLQKLLNEISQLIEEKPK</sequence>
<keyword evidence="3" id="KW-0067">ATP-binding</keyword>
<dbReference type="InterPro" id="IPR033756">
    <property type="entry name" value="YlxH/NBP35"/>
</dbReference>
<feature type="region of interest" description="Disordered" evidence="6">
    <location>
        <begin position="82"/>
        <end position="101"/>
    </location>
</feature>
<dbReference type="InterPro" id="IPR019591">
    <property type="entry name" value="Mrp/NBP35_ATP-bd"/>
</dbReference>
<dbReference type="OrthoDB" id="1741334at2759"/>
<keyword evidence="5" id="KW-0411">Iron-sulfur</keyword>
<dbReference type="GeneID" id="39746886"/>
<dbReference type="EMBL" id="BDQF01000008">
    <property type="protein sequence ID" value="GAW80173.1"/>
    <property type="molecule type" value="Genomic_DNA"/>
</dbReference>
<dbReference type="Pfam" id="PF10609">
    <property type="entry name" value="ParA"/>
    <property type="match status" value="1"/>
</dbReference>
<dbReference type="PANTHER" id="PTHR23264">
    <property type="entry name" value="NUCLEOTIDE-BINDING PROTEIN NBP35 YEAST -RELATED"/>
    <property type="match status" value="1"/>
</dbReference>
<keyword evidence="8" id="KW-1185">Reference proteome</keyword>
<evidence type="ECO:0000256" key="5">
    <source>
        <dbReference type="ARBA" id="ARBA00023014"/>
    </source>
</evidence>
<evidence type="ECO:0000313" key="8">
    <source>
        <dbReference type="Proteomes" id="UP000195521"/>
    </source>
</evidence>
<keyword evidence="1" id="KW-0479">Metal-binding</keyword>
<evidence type="ECO:0000256" key="2">
    <source>
        <dbReference type="ARBA" id="ARBA00022741"/>
    </source>
</evidence>
<dbReference type="GO" id="GO:0016226">
    <property type="term" value="P:iron-sulfur cluster assembly"/>
    <property type="evidence" value="ECO:0007669"/>
    <property type="project" value="InterPro"/>
</dbReference>
<dbReference type="GO" id="GO:0005524">
    <property type="term" value="F:ATP binding"/>
    <property type="evidence" value="ECO:0007669"/>
    <property type="project" value="UniProtKB-KW"/>
</dbReference>
<comment type="caution">
    <text evidence="7">The sequence shown here is derived from an EMBL/GenBank/DDBJ whole genome shotgun (WGS) entry which is preliminary data.</text>
</comment>
<dbReference type="RefSeq" id="XP_028542762.1">
    <property type="nucleotide sequence ID" value="XM_028686961.1"/>
</dbReference>
<evidence type="ECO:0000256" key="1">
    <source>
        <dbReference type="ARBA" id="ARBA00022723"/>
    </source>
</evidence>
<dbReference type="PANTHER" id="PTHR23264:SF19">
    <property type="entry name" value="CYTOSOLIC FE-S CLUSTER ASSEMBLY FACTOR NUBP2"/>
    <property type="match status" value="1"/>
</dbReference>
<keyword evidence="4" id="KW-0408">Iron</keyword>
<dbReference type="HAMAP" id="MF_02040">
    <property type="entry name" value="Mrp_NBP35"/>
    <property type="match status" value="1"/>
</dbReference>
<accession>A0A1Y1JIA6</accession>
<evidence type="ECO:0000313" key="7">
    <source>
        <dbReference type="EMBL" id="GAW80173.1"/>
    </source>
</evidence>
<evidence type="ECO:0000256" key="6">
    <source>
        <dbReference type="SAM" id="MobiDB-lite"/>
    </source>
</evidence>